<dbReference type="InterPro" id="IPR057666">
    <property type="entry name" value="DrpA_SLOG"/>
</dbReference>
<keyword evidence="4" id="KW-1185">Reference proteome</keyword>
<dbReference type="RefSeq" id="WP_344104578.1">
    <property type="nucleotide sequence ID" value="NZ_BAAANL010000006.1"/>
</dbReference>
<dbReference type="PANTHER" id="PTHR43022:SF1">
    <property type="entry name" value="PROTEIN SMF"/>
    <property type="match status" value="1"/>
</dbReference>
<dbReference type="EMBL" id="BAAANL010000006">
    <property type="protein sequence ID" value="GAA1869878.1"/>
    <property type="molecule type" value="Genomic_DNA"/>
</dbReference>
<comment type="similarity">
    <text evidence="1">Belongs to the DprA/Smf family.</text>
</comment>
<evidence type="ECO:0000313" key="4">
    <source>
        <dbReference type="Proteomes" id="UP001501094"/>
    </source>
</evidence>
<dbReference type="Pfam" id="PF02481">
    <property type="entry name" value="DNA_processg_A"/>
    <property type="match status" value="1"/>
</dbReference>
<dbReference type="Gene3D" id="3.40.50.450">
    <property type="match status" value="1"/>
</dbReference>
<gene>
    <name evidence="3" type="ORF">GCM10009751_30970</name>
</gene>
<accession>A0ABN2NM16</accession>
<reference evidence="3 4" key="1">
    <citation type="journal article" date="2019" name="Int. J. Syst. Evol. Microbiol.">
        <title>The Global Catalogue of Microorganisms (GCM) 10K type strain sequencing project: providing services to taxonomists for standard genome sequencing and annotation.</title>
        <authorList>
            <consortium name="The Broad Institute Genomics Platform"/>
            <consortium name="The Broad Institute Genome Sequencing Center for Infectious Disease"/>
            <person name="Wu L."/>
            <person name="Ma J."/>
        </authorList>
    </citation>
    <scope>NUCLEOTIDE SEQUENCE [LARGE SCALE GENOMIC DNA]</scope>
    <source>
        <strain evidence="3 4">JCM 14326</strain>
    </source>
</reference>
<dbReference type="InterPro" id="IPR003488">
    <property type="entry name" value="DprA"/>
</dbReference>
<feature type="domain" description="Smf/DprA SLOG" evidence="2">
    <location>
        <begin position="73"/>
        <end position="269"/>
    </location>
</feature>
<dbReference type="PANTHER" id="PTHR43022">
    <property type="entry name" value="PROTEIN SMF"/>
    <property type="match status" value="1"/>
</dbReference>
<proteinExistence type="inferred from homology"/>
<evidence type="ECO:0000313" key="3">
    <source>
        <dbReference type="EMBL" id="GAA1869878.1"/>
    </source>
</evidence>
<protein>
    <recommendedName>
        <fullName evidence="2">Smf/DprA SLOG domain-containing protein</fullName>
    </recommendedName>
</protein>
<evidence type="ECO:0000259" key="2">
    <source>
        <dbReference type="Pfam" id="PF02481"/>
    </source>
</evidence>
<organism evidence="3 4">
    <name type="scientific">Myceligenerans crystallogenes</name>
    <dbReference type="NCBI Taxonomy" id="316335"/>
    <lineage>
        <taxon>Bacteria</taxon>
        <taxon>Bacillati</taxon>
        <taxon>Actinomycetota</taxon>
        <taxon>Actinomycetes</taxon>
        <taxon>Micrococcales</taxon>
        <taxon>Promicromonosporaceae</taxon>
        <taxon>Myceligenerans</taxon>
    </lineage>
</organism>
<name>A0ABN2NM16_9MICO</name>
<dbReference type="Proteomes" id="UP001501094">
    <property type="component" value="Unassembled WGS sequence"/>
</dbReference>
<sequence>MVPNDDETVALLALLHERKKSWGHIASTVVLEGSAVAVRGQSDEALFDLGPADDGLERARAELESWTARGLRLVTVLDARYPQQLLDIRETPPFLFFEGALRSDDPGMSVVGSRGASAEGIRLAARIAEFLVSQELTVISGLAAGVDTAAHRAALDAGGRTVAFIGTGITKSYPAANAALQREIAERGLVLSQFFPEAAPSKQSFPMRNASMSGYGLATIVVEANEHSGTRIQARLAGQHGRPVILTDSVVRTTTWGAELNGQPGVYVVSSLDELGEAVHDIREQPKRADKALAALMSA</sequence>
<evidence type="ECO:0000256" key="1">
    <source>
        <dbReference type="ARBA" id="ARBA00006525"/>
    </source>
</evidence>
<comment type="caution">
    <text evidence="3">The sequence shown here is derived from an EMBL/GenBank/DDBJ whole genome shotgun (WGS) entry which is preliminary data.</text>
</comment>
<dbReference type="SUPFAM" id="SSF102405">
    <property type="entry name" value="MCP/YpsA-like"/>
    <property type="match status" value="1"/>
</dbReference>